<gene>
    <name evidence="1" type="ORF">Cgig2_000780</name>
</gene>
<sequence>MVLEVFPALSRRTPPLTSSCLTDVSYLIEFAAVLIRLSAMYIRKRKKEPPDLPFLLCSFSICPSSSLDLPRLLCSFSICPSSCVNLPFACFAASKRLIGSFSLSLYDSLQLPRFFVPFTVQVSEFDASHTFYFLVDQFVKVRVYRVLALVNHCYKIFDESNSELTFEVGTYGVTWVEQVAFARPLSNGHRFRESKGGAQPSGFMSVVSAVDRISVSPELLQPSYSYGPQVRTIVLLCSLLAASYGKDVFFEVLYGSIVAFR</sequence>
<protein>
    <submittedName>
        <fullName evidence="1">Uncharacterized protein</fullName>
    </submittedName>
</protein>
<reference evidence="1" key="1">
    <citation type="submission" date="2022-04" db="EMBL/GenBank/DDBJ databases">
        <title>Carnegiea gigantea Genome sequencing and assembly v2.</title>
        <authorList>
            <person name="Copetti D."/>
            <person name="Sanderson M.J."/>
            <person name="Burquez A."/>
            <person name="Wojciechowski M.F."/>
        </authorList>
    </citation>
    <scope>NUCLEOTIDE SEQUENCE</scope>
    <source>
        <strain evidence="1">SGP5-SGP5p</strain>
        <tissue evidence="1">Aerial part</tissue>
    </source>
</reference>
<evidence type="ECO:0000313" key="1">
    <source>
        <dbReference type="EMBL" id="KAJ8446769.1"/>
    </source>
</evidence>
<name>A0A9Q1KPX1_9CARY</name>
<keyword evidence="2" id="KW-1185">Reference proteome</keyword>
<dbReference type="EMBL" id="JAKOGI010000049">
    <property type="protein sequence ID" value="KAJ8446769.1"/>
    <property type="molecule type" value="Genomic_DNA"/>
</dbReference>
<dbReference type="Proteomes" id="UP001153076">
    <property type="component" value="Unassembled WGS sequence"/>
</dbReference>
<proteinExistence type="predicted"/>
<dbReference type="AlphaFoldDB" id="A0A9Q1KPX1"/>
<evidence type="ECO:0000313" key="2">
    <source>
        <dbReference type="Proteomes" id="UP001153076"/>
    </source>
</evidence>
<comment type="caution">
    <text evidence="1">The sequence shown here is derived from an EMBL/GenBank/DDBJ whole genome shotgun (WGS) entry which is preliminary data.</text>
</comment>
<organism evidence="1 2">
    <name type="scientific">Carnegiea gigantea</name>
    <dbReference type="NCBI Taxonomy" id="171969"/>
    <lineage>
        <taxon>Eukaryota</taxon>
        <taxon>Viridiplantae</taxon>
        <taxon>Streptophyta</taxon>
        <taxon>Embryophyta</taxon>
        <taxon>Tracheophyta</taxon>
        <taxon>Spermatophyta</taxon>
        <taxon>Magnoliopsida</taxon>
        <taxon>eudicotyledons</taxon>
        <taxon>Gunneridae</taxon>
        <taxon>Pentapetalae</taxon>
        <taxon>Caryophyllales</taxon>
        <taxon>Cactineae</taxon>
        <taxon>Cactaceae</taxon>
        <taxon>Cactoideae</taxon>
        <taxon>Echinocereeae</taxon>
        <taxon>Carnegiea</taxon>
    </lineage>
</organism>
<accession>A0A9Q1KPX1</accession>